<dbReference type="EMBL" id="CP060717">
    <property type="protein sequence ID" value="QNN64628.1"/>
    <property type="molecule type" value="Genomic_DNA"/>
</dbReference>
<dbReference type="RefSeq" id="WP_187541627.1">
    <property type="nucleotide sequence ID" value="NZ_CP060717.1"/>
</dbReference>
<gene>
    <name evidence="1" type="ORF">H9L12_10085</name>
</gene>
<evidence type="ECO:0008006" key="3">
    <source>
        <dbReference type="Google" id="ProtNLM"/>
    </source>
</evidence>
<sequence>MRNSLALDDQPTVARSWLQAVTALENNGNRAYNLVYSVTEPFSLQPADKTVIREFNSFALAHGLHSTETVANTIFPLDTYLSQGPAAFSDYYLDAIYPKVKKQWGTYFERMVRRHNDDGSAMQKDGGLLNPLVRLVEKVKRRVEGNGKTTTHYELSLDEPSLDLATYDPHHDGAYQIGGPCLSHVSFKIDGSGELRLTAFYRSHWYIARALGNLIGLARLQAYVAKESGAPSGPMTIVASEAVLDLSGTGRSAAQTRAMLQTCKDALAAV</sequence>
<organism evidence="1 2">
    <name type="scientific">Sphingomonas rhizophila</name>
    <dbReference type="NCBI Taxonomy" id="2071607"/>
    <lineage>
        <taxon>Bacteria</taxon>
        <taxon>Pseudomonadati</taxon>
        <taxon>Pseudomonadota</taxon>
        <taxon>Alphaproteobacteria</taxon>
        <taxon>Sphingomonadales</taxon>
        <taxon>Sphingomonadaceae</taxon>
        <taxon>Sphingomonas</taxon>
    </lineage>
</organism>
<proteinExistence type="predicted"/>
<protein>
    <recommendedName>
        <fullName evidence="3">Thymidylate synthase</fullName>
    </recommendedName>
</protein>
<dbReference type="KEGG" id="srhi:H9L12_10085"/>
<dbReference type="InterPro" id="IPR036926">
    <property type="entry name" value="Thymidate_synth/dCMP_Mease_sf"/>
</dbReference>
<reference evidence="1 2" key="1">
    <citation type="submission" date="2020-08" db="EMBL/GenBank/DDBJ databases">
        <title>Genome sequence of Sphingomonas rhizophila KACC 19189T.</title>
        <authorList>
            <person name="Hyun D.-W."/>
            <person name="Bae J.-W."/>
        </authorList>
    </citation>
    <scope>NUCLEOTIDE SEQUENCE [LARGE SCALE GENOMIC DNA]</scope>
    <source>
        <strain evidence="1 2">KACC 19189</strain>
    </source>
</reference>
<evidence type="ECO:0000313" key="1">
    <source>
        <dbReference type="EMBL" id="QNN64628.1"/>
    </source>
</evidence>
<accession>A0A7G9S9V3</accession>
<dbReference type="Proteomes" id="UP000515955">
    <property type="component" value="Chromosome"/>
</dbReference>
<keyword evidence="2" id="KW-1185">Reference proteome</keyword>
<dbReference type="AlphaFoldDB" id="A0A7G9S9V3"/>
<evidence type="ECO:0000313" key="2">
    <source>
        <dbReference type="Proteomes" id="UP000515955"/>
    </source>
</evidence>
<dbReference type="SUPFAM" id="SSF55831">
    <property type="entry name" value="Thymidylate synthase/dCMP hydroxymethylase"/>
    <property type="match status" value="1"/>
</dbReference>
<name>A0A7G9S9V3_9SPHN</name>